<dbReference type="GO" id="GO:0020037">
    <property type="term" value="F:heme binding"/>
    <property type="evidence" value="ECO:0007669"/>
    <property type="project" value="InterPro"/>
</dbReference>
<name>A0A9R0K9D0_SPIOL</name>
<keyword evidence="4" id="KW-1185">Reference proteome</keyword>
<dbReference type="InterPro" id="IPR037217">
    <property type="entry name" value="Trp/Indoleamine_2_3_dOase-like"/>
</dbReference>
<accession>A0A9R0K9D0</accession>
<evidence type="ECO:0000256" key="1">
    <source>
        <dbReference type="SAM" id="MobiDB-lite"/>
    </source>
</evidence>
<dbReference type="SUPFAM" id="SSF140959">
    <property type="entry name" value="Indolic compounds 2,3-dioxygenase-like"/>
    <property type="match status" value="1"/>
</dbReference>
<dbReference type="PANTHER" id="PTHR34795:SF1">
    <property type="entry name" value="NEMATODE RESISTANCE PROTEIN-LIKE HSPRO1"/>
    <property type="match status" value="1"/>
</dbReference>
<dbReference type="Proteomes" id="UP000813463">
    <property type="component" value="Chromosome 1"/>
</dbReference>
<feature type="region of interest" description="Disordered" evidence="1">
    <location>
        <begin position="1"/>
        <end position="21"/>
    </location>
</feature>
<dbReference type="GeneID" id="110802176"/>
<dbReference type="RefSeq" id="XP_021863304.2">
    <property type="nucleotide sequence ID" value="XM_022007612.2"/>
</dbReference>
<protein>
    <submittedName>
        <fullName evidence="5">Nematode resistance protein-like HSPRO2</fullName>
    </submittedName>
</protein>
<feature type="domain" description="Nematode resistance protein-like HSPRO1 N-terminal" evidence="3">
    <location>
        <begin position="2"/>
        <end position="204"/>
    </location>
</feature>
<dbReference type="InterPro" id="IPR038759">
    <property type="entry name" value="HSPRO1/HSPRO2"/>
</dbReference>
<organism evidence="4 5">
    <name type="scientific">Spinacia oleracea</name>
    <name type="common">Spinach</name>
    <dbReference type="NCBI Taxonomy" id="3562"/>
    <lineage>
        <taxon>Eukaryota</taxon>
        <taxon>Viridiplantae</taxon>
        <taxon>Streptophyta</taxon>
        <taxon>Embryophyta</taxon>
        <taxon>Tracheophyta</taxon>
        <taxon>Spermatophyta</taxon>
        <taxon>Magnoliopsida</taxon>
        <taxon>eudicotyledons</taxon>
        <taxon>Gunneridae</taxon>
        <taxon>Pentapetalae</taxon>
        <taxon>Caryophyllales</taxon>
        <taxon>Chenopodiaceae</taxon>
        <taxon>Chenopodioideae</taxon>
        <taxon>Anserineae</taxon>
        <taxon>Spinacia</taxon>
    </lineage>
</organism>
<reference evidence="4" key="1">
    <citation type="journal article" date="2021" name="Nat. Commun.">
        <title>Genomic analyses provide insights into spinach domestication and the genetic basis of agronomic traits.</title>
        <authorList>
            <person name="Cai X."/>
            <person name="Sun X."/>
            <person name="Xu C."/>
            <person name="Sun H."/>
            <person name="Wang X."/>
            <person name="Ge C."/>
            <person name="Zhang Z."/>
            <person name="Wang Q."/>
            <person name="Fei Z."/>
            <person name="Jiao C."/>
            <person name="Wang Q."/>
        </authorList>
    </citation>
    <scope>NUCLEOTIDE SEQUENCE [LARGE SCALE GENOMIC DNA]</scope>
    <source>
        <strain evidence="4">cv. Varoflay</strain>
    </source>
</reference>
<dbReference type="Pfam" id="PF07014">
    <property type="entry name" value="Hs1pro-1_C"/>
    <property type="match status" value="1"/>
</dbReference>
<dbReference type="GO" id="GO:0006952">
    <property type="term" value="P:defense response"/>
    <property type="evidence" value="ECO:0007669"/>
    <property type="project" value="InterPro"/>
</dbReference>
<dbReference type="KEGG" id="soe:110802176"/>
<sequence>MVDCKTKMAQSTPNLTKKSPKLATKRNMSTPLISQVPLTAGELSPASDSSCVAYETYIRWSELYQLWSSVEFPGWESESIVKPALQGLEITFRFISLVLNDARPYVNRREWNRRLESLSREQVELISLLCEDDETRGAAPIVDLSSSFGQVVPQTGSSAEVWKLASGDTETTVVSRTSEFSLLPRLATWQKSEEISTRIFYEIESAMRRCAYTLGLGEPNLDGKPNLDHDAVCRPSELHALQKGALDHIQNPENQILFTVHQIFESWIFAAKQLLNRIGVRISKEEFSKATDDCWILERIWKLLAQIESLHMLMDPDDFLHLKTQLRMKTTSDSETFCFRSRGLVEITKLSKDLRHKVPEILAVEVDPMGGPVIQESAMELYKEKKSFEKIHLLQAFQGVESGVKGFFFSYKQLLVIMMGSLEAKANFAVVGASESSDLLAQIFLEPTYYPSLDGAKTFIGDFWEHNDQTVLTAPDQHQHHRRNRTARH</sequence>
<dbReference type="InterPro" id="IPR009743">
    <property type="entry name" value="Hs1pro-1_C"/>
</dbReference>
<evidence type="ECO:0000259" key="2">
    <source>
        <dbReference type="Pfam" id="PF07014"/>
    </source>
</evidence>
<dbReference type="InterPro" id="IPR009869">
    <property type="entry name" value="HSPRO1_N"/>
</dbReference>
<evidence type="ECO:0000259" key="3">
    <source>
        <dbReference type="Pfam" id="PF07231"/>
    </source>
</evidence>
<dbReference type="AlphaFoldDB" id="A0A9R0K9D0"/>
<evidence type="ECO:0000313" key="4">
    <source>
        <dbReference type="Proteomes" id="UP000813463"/>
    </source>
</evidence>
<dbReference type="Gene3D" id="1.20.58.480">
    <property type="match status" value="1"/>
</dbReference>
<reference evidence="5" key="2">
    <citation type="submission" date="2025-08" db="UniProtKB">
        <authorList>
            <consortium name="RefSeq"/>
        </authorList>
    </citation>
    <scope>IDENTIFICATION</scope>
    <source>
        <tissue evidence="5">Leaf</tissue>
    </source>
</reference>
<dbReference type="GO" id="GO:0046872">
    <property type="term" value="F:metal ion binding"/>
    <property type="evidence" value="ECO:0007669"/>
    <property type="project" value="InterPro"/>
</dbReference>
<gene>
    <name evidence="5" type="primary">LOC110802176</name>
</gene>
<feature type="compositionally biased region" description="Polar residues" evidence="1">
    <location>
        <begin position="8"/>
        <end position="17"/>
    </location>
</feature>
<dbReference type="Pfam" id="PF07231">
    <property type="entry name" value="Hs1pro-1_N"/>
    <property type="match status" value="1"/>
</dbReference>
<evidence type="ECO:0000313" key="5">
    <source>
        <dbReference type="RefSeq" id="XP_021863304.2"/>
    </source>
</evidence>
<proteinExistence type="predicted"/>
<feature type="domain" description="Hs1pro-1 C-terminal" evidence="2">
    <location>
        <begin position="207"/>
        <end position="466"/>
    </location>
</feature>
<dbReference type="PANTHER" id="PTHR34795">
    <property type="entry name" value="NEMATODE RESISTANCE PROTEIN-LIKE HSPRO1"/>
    <property type="match status" value="1"/>
</dbReference>
<dbReference type="GO" id="GO:0019441">
    <property type="term" value="P:L-tryptophan catabolic process to kynurenine"/>
    <property type="evidence" value="ECO:0007669"/>
    <property type="project" value="InterPro"/>
</dbReference>